<accession>A0A4Q8Y4Q1</accession>
<evidence type="ECO:0000313" key="3">
    <source>
        <dbReference type="EMBL" id="TAX74512.1"/>
    </source>
</evidence>
<feature type="domain" description="SpoVT-AbrB" evidence="1">
    <location>
        <begin position="9"/>
        <end position="54"/>
    </location>
</feature>
<dbReference type="SUPFAM" id="SSF89447">
    <property type="entry name" value="AbrB/MazE/MraZ-like"/>
    <property type="match status" value="1"/>
</dbReference>
<dbReference type="Proteomes" id="UP000292036">
    <property type="component" value="Unassembled WGS sequence"/>
</dbReference>
<dbReference type="AlphaFoldDB" id="A0A4Q8Y4Q1"/>
<protein>
    <submittedName>
        <fullName evidence="3">AbrB family transcriptional regulator</fullName>
    </submittedName>
</protein>
<gene>
    <name evidence="3" type="ORF">ELI03_23395</name>
    <name evidence="2" type="ORF">ELI19_23325</name>
</gene>
<evidence type="ECO:0000313" key="2">
    <source>
        <dbReference type="EMBL" id="TAW32261.1"/>
    </source>
</evidence>
<dbReference type="Gene3D" id="2.10.260.10">
    <property type="match status" value="1"/>
</dbReference>
<dbReference type="EMBL" id="SIPS01000001">
    <property type="protein sequence ID" value="TAW32261.1"/>
    <property type="molecule type" value="Genomic_DNA"/>
</dbReference>
<evidence type="ECO:0000259" key="1">
    <source>
        <dbReference type="SMART" id="SM00966"/>
    </source>
</evidence>
<dbReference type="SMART" id="SM00966">
    <property type="entry name" value="SpoVT_AbrB"/>
    <property type="match status" value="1"/>
</dbReference>
<dbReference type="EMBL" id="SIPC01000001">
    <property type="protein sequence ID" value="TAX74512.1"/>
    <property type="molecule type" value="Genomic_DNA"/>
</dbReference>
<dbReference type="Pfam" id="PF04014">
    <property type="entry name" value="MazE_antitoxin"/>
    <property type="match status" value="1"/>
</dbReference>
<sequence>MAHSENLIATVSTKGQIILPKTIRQRREWEAGTRLIVEETAEGVLLRQAPAFSQTKPDDVFGMLPFSGEPKTLEDMEADVLAEARRRDGLEFADGI</sequence>
<reference evidence="4 5" key="1">
    <citation type="submission" date="2019-02" db="EMBL/GenBank/DDBJ databases">
        <title>The genomic architecture of introgression among sibling species of bacteria.</title>
        <authorList>
            <person name="Cavassim M.I.A."/>
            <person name="Moeskjaer S."/>
            <person name="Moslemi C."/>
            <person name="Fields B."/>
            <person name="Bachmann A."/>
            <person name="Vilhjalmsson B."/>
            <person name="Schierup M.H."/>
            <person name="Young J.P.W."/>
            <person name="Andersen S.U."/>
        </authorList>
    </citation>
    <scope>NUCLEOTIDE SEQUENCE [LARGE SCALE GENOMIC DNA]</scope>
    <source>
        <strain evidence="3 5">SM145A</strain>
        <strain evidence="2 4">SM151B</strain>
    </source>
</reference>
<evidence type="ECO:0000313" key="5">
    <source>
        <dbReference type="Proteomes" id="UP000293652"/>
    </source>
</evidence>
<dbReference type="InterPro" id="IPR037914">
    <property type="entry name" value="SpoVT-AbrB_sf"/>
</dbReference>
<proteinExistence type="predicted"/>
<name>A0A4Q8Y4Q1_RHILE</name>
<organism evidence="3 5">
    <name type="scientific">Rhizobium leguminosarum</name>
    <dbReference type="NCBI Taxonomy" id="384"/>
    <lineage>
        <taxon>Bacteria</taxon>
        <taxon>Pseudomonadati</taxon>
        <taxon>Pseudomonadota</taxon>
        <taxon>Alphaproteobacteria</taxon>
        <taxon>Hyphomicrobiales</taxon>
        <taxon>Rhizobiaceae</taxon>
        <taxon>Rhizobium/Agrobacterium group</taxon>
        <taxon>Rhizobium</taxon>
    </lineage>
</organism>
<dbReference type="InterPro" id="IPR007159">
    <property type="entry name" value="SpoVT-AbrB_dom"/>
</dbReference>
<comment type="caution">
    <text evidence="3">The sequence shown here is derived from an EMBL/GenBank/DDBJ whole genome shotgun (WGS) entry which is preliminary data.</text>
</comment>
<dbReference type="GO" id="GO:0003677">
    <property type="term" value="F:DNA binding"/>
    <property type="evidence" value="ECO:0007669"/>
    <property type="project" value="InterPro"/>
</dbReference>
<dbReference type="Proteomes" id="UP000293652">
    <property type="component" value="Unassembled WGS sequence"/>
</dbReference>
<dbReference type="RefSeq" id="WP_028740588.1">
    <property type="nucleotide sequence ID" value="NZ_SIOG01000001.1"/>
</dbReference>
<evidence type="ECO:0000313" key="4">
    <source>
        <dbReference type="Proteomes" id="UP000292036"/>
    </source>
</evidence>
<dbReference type="NCBIfam" id="TIGR01439">
    <property type="entry name" value="lp_hng_hel_AbrB"/>
    <property type="match status" value="1"/>
</dbReference>